<protein>
    <submittedName>
        <fullName evidence="2">Zinc transporter</fullName>
    </submittedName>
</protein>
<gene>
    <name evidence="1" type="ORF">BG81_033</name>
    <name evidence="2" type="ORF">BZ172_28830</name>
</gene>
<dbReference type="EMBL" id="KY174331">
    <property type="protein sequence ID" value="ASF89550.1"/>
    <property type="molecule type" value="Genomic_DNA"/>
</dbReference>
<geneLocation type="plasmid" evidence="1">
    <name>p1081-CTXM</name>
</geneLocation>
<evidence type="ECO:0000313" key="3">
    <source>
        <dbReference type="EMBL" id="ASF89550.1"/>
    </source>
</evidence>
<evidence type="ECO:0000313" key="4">
    <source>
        <dbReference type="Proteomes" id="UP000194501"/>
    </source>
</evidence>
<reference evidence="1" key="1">
    <citation type="submission" date="2014-02" db="EMBL/GenBank/DDBJ databases">
        <title>Plasmid-encoding extended-spectrum beta-lactamase CTX-M-55 in a clinical Shigella sonnei strain, China.</title>
        <authorList>
            <person name="Qu F."/>
            <person name="Ying Z."/>
            <person name="Zhang C."/>
            <person name="Chen Z."/>
            <person name="Bao C."/>
            <person name="Chen S."/>
            <person name="Cui E."/>
            <person name="Yang H."/>
            <person name="Liu C."/>
            <person name="Mao Y."/>
            <person name="Zhou D."/>
        </authorList>
    </citation>
    <scope>NUCLEOTIDE SEQUENCE</scope>
    <source>
        <strain evidence="1">#1081</strain>
        <plasmid evidence="1">p1081-CTXM</plasmid>
    </source>
</reference>
<evidence type="ECO:0000313" key="1">
    <source>
        <dbReference type="EMBL" id="AHX39509.1"/>
    </source>
</evidence>
<dbReference type="EMBL" id="KJ460501">
    <property type="protein sequence ID" value="AHX39509.1"/>
    <property type="molecule type" value="Genomic_DNA"/>
</dbReference>
<keyword evidence="1" id="KW-0614">Plasmid</keyword>
<proteinExistence type="predicted"/>
<name>A0A023PY31_SHISO</name>
<evidence type="ECO:0000313" key="2">
    <source>
        <dbReference type="EMBL" id="ARS09017.1"/>
    </source>
</evidence>
<accession>A0A023PY31</accession>
<reference evidence="3" key="2">
    <citation type="submission" date="2016-11" db="EMBL/GenBank/DDBJ databases">
        <title>Complete sequence of p1220-CTXM, a pKP048-related IncFIIK plasmid carrying blaCTX-M-14.</title>
        <authorList>
            <person name="Zhang D."/>
            <person name="Yin Z."/>
            <person name="Zhao Y."/>
            <person name="Feng J."/>
            <person name="Jiang X."/>
            <person name="Liang Q."/>
            <person name="Liang L."/>
            <person name="Zhan Z."/>
            <person name="Chen W."/>
            <person name="Wang J."/>
            <person name="Li J."/>
            <person name="Zhou D."/>
        </authorList>
    </citation>
    <scope>NUCLEOTIDE SEQUENCE</scope>
    <source>
        <strain evidence="3">1173</strain>
        <plasmid evidence="3">p1173-CTXM</plasmid>
    </source>
</reference>
<dbReference type="RefSeq" id="WP_000717860.1">
    <property type="nucleotide sequence ID" value="NZ_CATNPI010000084.1"/>
</dbReference>
<geneLocation type="plasmid" evidence="3">
    <name>p1173-CTXM</name>
</geneLocation>
<dbReference type="AlphaFoldDB" id="A0A023PY31"/>
<sequence length="133" mass="15488">MKKIESLLSPICEAINETKSKSKQAVFNMYLQNILEAKKYYTWEQIADYINNNTKTELAQKTYINMTERAKKRQKCTEPKEQAKTIDVIDQNEAKDDEPRGGVKGFFSNISENKKEIEHDPSATNEKFINKYL</sequence>
<dbReference type="Proteomes" id="UP000194501">
    <property type="component" value="Plasmid p75-02_2"/>
</dbReference>
<reference evidence="2 4" key="3">
    <citation type="submission" date="2017-02" db="EMBL/GenBank/DDBJ databases">
        <authorList>
            <person name="Svab D."/>
            <person name="Balint B."/>
            <person name="Maroti G."/>
            <person name="Vasarhelyi B."/>
            <person name="Horvath B."/>
            <person name="Toth I."/>
        </authorList>
    </citation>
    <scope>NUCLEOTIDE SEQUENCE [LARGE SCALE GENOMIC DNA]</scope>
    <source>
        <strain evidence="2">75/02</strain>
        <plasmid evidence="2 4">p75-02_2</plasmid>
    </source>
</reference>
<dbReference type="EMBL" id="CP019690">
    <property type="protein sequence ID" value="ARS09017.1"/>
    <property type="molecule type" value="Genomic_DNA"/>
</dbReference>
<geneLocation type="plasmid" evidence="2 4">
    <name>p75-02_2</name>
</geneLocation>
<organism evidence="1">
    <name type="scientific">Shigella sonnei</name>
    <dbReference type="NCBI Taxonomy" id="624"/>
    <lineage>
        <taxon>Bacteria</taxon>
        <taxon>Pseudomonadati</taxon>
        <taxon>Pseudomonadota</taxon>
        <taxon>Gammaproteobacteria</taxon>
        <taxon>Enterobacterales</taxon>
        <taxon>Enterobacteriaceae</taxon>
        <taxon>Shigella</taxon>
    </lineage>
</organism>